<keyword evidence="2" id="KW-0217">Developmental protein</keyword>
<comment type="subcellular location">
    <subcellularLocation>
        <location evidence="1">Nucleus</location>
    </subcellularLocation>
</comment>
<evidence type="ECO:0000256" key="3">
    <source>
        <dbReference type="ARBA" id="ARBA00023125"/>
    </source>
</evidence>
<organism evidence="7 8">
    <name type="scientific">Adineta ricciae</name>
    <name type="common">Rotifer</name>
    <dbReference type="NCBI Taxonomy" id="249248"/>
    <lineage>
        <taxon>Eukaryota</taxon>
        <taxon>Metazoa</taxon>
        <taxon>Spiralia</taxon>
        <taxon>Gnathifera</taxon>
        <taxon>Rotifera</taxon>
        <taxon>Eurotatoria</taxon>
        <taxon>Bdelloidea</taxon>
        <taxon>Adinetida</taxon>
        <taxon>Adinetidae</taxon>
        <taxon>Adineta</taxon>
    </lineage>
</organism>
<feature type="region of interest" description="Disordered" evidence="6">
    <location>
        <begin position="313"/>
        <end position="333"/>
    </location>
</feature>
<dbReference type="EMBL" id="CAJNOJ010000282">
    <property type="protein sequence ID" value="CAF1367067.1"/>
    <property type="molecule type" value="Genomic_DNA"/>
</dbReference>
<evidence type="ECO:0000256" key="1">
    <source>
        <dbReference type="ARBA" id="ARBA00004123"/>
    </source>
</evidence>
<feature type="region of interest" description="Disordered" evidence="6">
    <location>
        <begin position="138"/>
        <end position="174"/>
    </location>
</feature>
<feature type="region of interest" description="Disordered" evidence="6">
    <location>
        <begin position="1"/>
        <end position="22"/>
    </location>
</feature>
<name>A0A815IKF7_ADIRI</name>
<dbReference type="GO" id="GO:0003677">
    <property type="term" value="F:DNA binding"/>
    <property type="evidence" value="ECO:0007669"/>
    <property type="project" value="UniProtKB-KW"/>
</dbReference>
<evidence type="ECO:0000256" key="5">
    <source>
        <dbReference type="ARBA" id="ARBA00023242"/>
    </source>
</evidence>
<proteinExistence type="predicted"/>
<dbReference type="GO" id="GO:0003700">
    <property type="term" value="F:DNA-binding transcription factor activity"/>
    <property type="evidence" value="ECO:0007669"/>
    <property type="project" value="InterPro"/>
</dbReference>
<feature type="compositionally biased region" description="Pro residues" evidence="6">
    <location>
        <begin position="1"/>
        <end position="11"/>
    </location>
</feature>
<dbReference type="PROSITE" id="PS00032">
    <property type="entry name" value="ANTENNAPEDIA"/>
    <property type="match status" value="1"/>
</dbReference>
<dbReference type="GO" id="GO:0005634">
    <property type="term" value="C:nucleus"/>
    <property type="evidence" value="ECO:0007669"/>
    <property type="project" value="UniProtKB-SubCell"/>
</dbReference>
<accession>A0A815IKF7</accession>
<keyword evidence="3" id="KW-0238">DNA-binding</keyword>
<evidence type="ECO:0000256" key="6">
    <source>
        <dbReference type="SAM" id="MobiDB-lite"/>
    </source>
</evidence>
<sequence>MNNPPPPPPPSHYNYGNDETNRNYSLTHQLSENNSNVSQDVSSTSSCLLQSPVIDYYGQHSYHQPTSRTIPQYSHHLYHDNTNHLYRYNNLPQSSCVYPCQNNSNGSYNPESNISNSSNGVSQTEMINSNLDLYGLSMSPSIPPPSSSPPSSIDRKSSDLIPLSVSNDPLSKQQTPPVIYPWMRKVHINNPGDNETLAKHIIEITNINETCIRVNESTITNNQIYLYVVPETEYGVKIQIKTENCSSPLPELHFSLCDESNNLNQTENMATFHYEKITVSDLSIEENNSTTTTTTISPIFYTGPTVYETLHHLNDDDDDDDEVTTKINDSSEE</sequence>
<evidence type="ECO:0000313" key="8">
    <source>
        <dbReference type="Proteomes" id="UP000663852"/>
    </source>
</evidence>
<evidence type="ECO:0000256" key="2">
    <source>
        <dbReference type="ARBA" id="ARBA00022473"/>
    </source>
</evidence>
<evidence type="ECO:0000313" key="7">
    <source>
        <dbReference type="EMBL" id="CAF1367067.1"/>
    </source>
</evidence>
<keyword evidence="4" id="KW-0371">Homeobox</keyword>
<dbReference type="AlphaFoldDB" id="A0A815IKF7"/>
<protein>
    <submittedName>
        <fullName evidence="7">Uncharacterized protein</fullName>
    </submittedName>
</protein>
<dbReference type="Proteomes" id="UP000663852">
    <property type="component" value="Unassembled WGS sequence"/>
</dbReference>
<feature type="compositionally biased region" description="Polar residues" evidence="6">
    <location>
        <begin position="164"/>
        <end position="174"/>
    </location>
</feature>
<keyword evidence="5" id="KW-0539">Nucleus</keyword>
<comment type="caution">
    <text evidence="7">The sequence shown here is derived from an EMBL/GenBank/DDBJ whole genome shotgun (WGS) entry which is preliminary data.</text>
</comment>
<gene>
    <name evidence="7" type="ORF">EDS130_LOCUS34159</name>
</gene>
<dbReference type="InterPro" id="IPR001827">
    <property type="entry name" value="Homeobox_Antennapedia_CS"/>
</dbReference>
<reference evidence="7" key="1">
    <citation type="submission" date="2021-02" db="EMBL/GenBank/DDBJ databases">
        <authorList>
            <person name="Nowell W R."/>
        </authorList>
    </citation>
    <scope>NUCLEOTIDE SEQUENCE</scope>
</reference>
<evidence type="ECO:0000256" key="4">
    <source>
        <dbReference type="ARBA" id="ARBA00023155"/>
    </source>
</evidence>